<dbReference type="OrthoDB" id="10286214at2759"/>
<evidence type="ECO:0000313" key="3">
    <source>
        <dbReference type="Proteomes" id="UP000838412"/>
    </source>
</evidence>
<feature type="chain" id="PRO_5035453332" evidence="1">
    <location>
        <begin position="24"/>
        <end position="197"/>
    </location>
</feature>
<dbReference type="Proteomes" id="UP000838412">
    <property type="component" value="Chromosome 3"/>
</dbReference>
<keyword evidence="3" id="KW-1185">Reference proteome</keyword>
<protein>
    <submittedName>
        <fullName evidence="2">Hypp1904 protein</fullName>
    </submittedName>
</protein>
<feature type="signal peptide" evidence="1">
    <location>
        <begin position="1"/>
        <end position="23"/>
    </location>
</feature>
<dbReference type="AlphaFoldDB" id="A0A8J9ZLX8"/>
<gene>
    <name evidence="2" type="primary">Hypp1904</name>
    <name evidence="2" type="ORF">BLAG_LOCUS15610</name>
</gene>
<evidence type="ECO:0000256" key="1">
    <source>
        <dbReference type="SAM" id="SignalP"/>
    </source>
</evidence>
<evidence type="ECO:0000313" key="2">
    <source>
        <dbReference type="EMBL" id="CAH1257845.1"/>
    </source>
</evidence>
<sequence length="197" mass="21606">MAFAKIIVLFVGFFLLGTPGALGHPRPARSSPDLRERLGNLRDAVEVLETTVDIAYNGAKDSHCDNNVCPTGFLEGLGNPLCKSRLAPSNYTMTIPQIESDLVTSQLSLKLWNCVLEPVLEDLGPDYLGDENDTGLDNIPEGVRQVQRTIRSLGIPQAEHVRSTPCSLVLLRTFKRHLTSVRLSLSVMRTGMQAHAQ</sequence>
<dbReference type="EMBL" id="OV696688">
    <property type="protein sequence ID" value="CAH1257845.1"/>
    <property type="molecule type" value="Genomic_DNA"/>
</dbReference>
<reference evidence="2" key="1">
    <citation type="submission" date="2022-01" db="EMBL/GenBank/DDBJ databases">
        <authorList>
            <person name="Braso-Vives M."/>
        </authorList>
    </citation>
    <scope>NUCLEOTIDE SEQUENCE</scope>
</reference>
<accession>A0A8J9ZLX8</accession>
<name>A0A8J9ZLX8_BRALA</name>
<proteinExistence type="predicted"/>
<keyword evidence="1" id="KW-0732">Signal</keyword>
<organism evidence="2 3">
    <name type="scientific">Branchiostoma lanceolatum</name>
    <name type="common">Common lancelet</name>
    <name type="synonym">Amphioxus lanceolatum</name>
    <dbReference type="NCBI Taxonomy" id="7740"/>
    <lineage>
        <taxon>Eukaryota</taxon>
        <taxon>Metazoa</taxon>
        <taxon>Chordata</taxon>
        <taxon>Cephalochordata</taxon>
        <taxon>Leptocardii</taxon>
        <taxon>Amphioxiformes</taxon>
        <taxon>Branchiostomatidae</taxon>
        <taxon>Branchiostoma</taxon>
    </lineage>
</organism>